<dbReference type="InterPro" id="IPR007052">
    <property type="entry name" value="CS_dom"/>
</dbReference>
<dbReference type="InterPro" id="IPR008978">
    <property type="entry name" value="HSP20-like_chaperone"/>
</dbReference>
<reference evidence="5 6" key="1">
    <citation type="submission" date="2015-07" db="EMBL/GenBank/DDBJ databases">
        <title>Whole genome sequence of Thermanaerothrix daxensis DSM 23592.</title>
        <authorList>
            <person name="Hemp J."/>
            <person name="Ward L.M."/>
            <person name="Pace L.A."/>
            <person name="Fischer W.W."/>
        </authorList>
    </citation>
    <scope>NUCLEOTIDE SEQUENCE [LARGE SCALE GENOMIC DNA]</scope>
    <source>
        <strain evidence="5 6">GNS-1</strain>
    </source>
</reference>
<dbReference type="EMBL" id="LGKO01000004">
    <property type="protein sequence ID" value="KPL83260.1"/>
    <property type="molecule type" value="Genomic_DNA"/>
</dbReference>
<comment type="caution">
    <text evidence="5">The sequence shown here is derived from an EMBL/GenBank/DDBJ whole genome shotgun (WGS) entry which is preliminary data.</text>
</comment>
<evidence type="ECO:0000313" key="6">
    <source>
        <dbReference type="Proteomes" id="UP000050544"/>
    </source>
</evidence>
<comment type="similarity">
    <text evidence="1 2">Belongs to the small heat shock protein (HSP20) family.</text>
</comment>
<keyword evidence="6" id="KW-1185">Reference proteome</keyword>
<dbReference type="OrthoDB" id="9811615at2"/>
<dbReference type="CDD" id="cd06464">
    <property type="entry name" value="ACD_sHsps-like"/>
    <property type="match status" value="1"/>
</dbReference>
<dbReference type="PROSITE" id="PS51203">
    <property type="entry name" value="CS"/>
    <property type="match status" value="1"/>
</dbReference>
<evidence type="ECO:0000256" key="1">
    <source>
        <dbReference type="PROSITE-ProRule" id="PRU00285"/>
    </source>
</evidence>
<accession>A0A0P6XJD1</accession>
<dbReference type="SUPFAM" id="SSF49764">
    <property type="entry name" value="HSP20-like chaperones"/>
    <property type="match status" value="1"/>
</dbReference>
<dbReference type="InterPro" id="IPR031107">
    <property type="entry name" value="Small_HSP"/>
</dbReference>
<evidence type="ECO:0000256" key="2">
    <source>
        <dbReference type="RuleBase" id="RU003616"/>
    </source>
</evidence>
<dbReference type="PANTHER" id="PTHR11527">
    <property type="entry name" value="HEAT-SHOCK PROTEIN 20 FAMILY MEMBER"/>
    <property type="match status" value="1"/>
</dbReference>
<evidence type="ECO:0000259" key="3">
    <source>
        <dbReference type="PROSITE" id="PS01031"/>
    </source>
</evidence>
<evidence type="ECO:0000313" key="5">
    <source>
        <dbReference type="EMBL" id="KPL83260.1"/>
    </source>
</evidence>
<dbReference type="STRING" id="869279.SE15_08465"/>
<dbReference type="AlphaFoldDB" id="A0A0P6XJD1"/>
<name>A0A0P6XJD1_9CHLR</name>
<gene>
    <name evidence="5" type="ORF">SE15_08465</name>
</gene>
<protein>
    <submittedName>
        <fullName evidence="5">Uncharacterized protein</fullName>
    </submittedName>
</protein>
<dbReference type="Gene3D" id="2.60.40.790">
    <property type="match status" value="1"/>
</dbReference>
<feature type="domain" description="CS" evidence="4">
    <location>
        <begin position="38"/>
        <end position="142"/>
    </location>
</feature>
<organism evidence="5 6">
    <name type="scientific">Thermanaerothrix daxensis</name>
    <dbReference type="NCBI Taxonomy" id="869279"/>
    <lineage>
        <taxon>Bacteria</taxon>
        <taxon>Bacillati</taxon>
        <taxon>Chloroflexota</taxon>
        <taxon>Anaerolineae</taxon>
        <taxon>Anaerolineales</taxon>
        <taxon>Anaerolineaceae</taxon>
        <taxon>Thermanaerothrix</taxon>
    </lineage>
</organism>
<dbReference type="Pfam" id="PF00011">
    <property type="entry name" value="HSP20"/>
    <property type="match status" value="1"/>
</dbReference>
<dbReference type="PROSITE" id="PS01031">
    <property type="entry name" value="SHSP"/>
    <property type="match status" value="1"/>
</dbReference>
<dbReference type="Proteomes" id="UP000050544">
    <property type="component" value="Unassembled WGS sequence"/>
</dbReference>
<dbReference type="InterPro" id="IPR002068">
    <property type="entry name" value="A-crystallin/Hsp20_dom"/>
</dbReference>
<dbReference type="RefSeq" id="WP_054521674.1">
    <property type="nucleotide sequence ID" value="NZ_LGKO01000004.1"/>
</dbReference>
<feature type="domain" description="SHSP" evidence="3">
    <location>
        <begin position="34"/>
        <end position="146"/>
    </location>
</feature>
<evidence type="ECO:0000259" key="4">
    <source>
        <dbReference type="PROSITE" id="PS51203"/>
    </source>
</evidence>
<proteinExistence type="inferred from homology"/>
<sequence>MANLMVFDPMREIAALRSTVDQLFDDLFTRQVDWLRGTEWIAVDMYQTDNEVVVKATMPGVKPEDIHVTVNNNVLTIAGEVKQEEEVKNAVYHLRERRYGQYSRSLTLPVPVEVDKAKAEYENGVLTLTLPKAEAVRPKTITVKAK</sequence>